<dbReference type="PANTHER" id="PTHR45023:SF4">
    <property type="entry name" value="GLYCINE-RICH PROTEIN-RELATED"/>
    <property type="match status" value="1"/>
</dbReference>
<evidence type="ECO:0000313" key="1">
    <source>
        <dbReference type="EMBL" id="PLW24584.1"/>
    </source>
</evidence>
<organism evidence="1 2">
    <name type="scientific">Puccinia coronata f. sp. avenae</name>
    <dbReference type="NCBI Taxonomy" id="200324"/>
    <lineage>
        <taxon>Eukaryota</taxon>
        <taxon>Fungi</taxon>
        <taxon>Dikarya</taxon>
        <taxon>Basidiomycota</taxon>
        <taxon>Pucciniomycotina</taxon>
        <taxon>Pucciniomycetes</taxon>
        <taxon>Pucciniales</taxon>
        <taxon>Pucciniaceae</taxon>
        <taxon>Puccinia</taxon>
    </lineage>
</organism>
<gene>
    <name evidence="1" type="ORF">PCASD_06174</name>
</gene>
<dbReference type="Proteomes" id="UP000235392">
    <property type="component" value="Unassembled WGS sequence"/>
</dbReference>
<protein>
    <recommendedName>
        <fullName evidence="3">No apical meristem-associated C-terminal domain-containing protein</fullName>
    </recommendedName>
</protein>
<dbReference type="AlphaFoldDB" id="A0A2N5TGF3"/>
<reference evidence="1 2" key="1">
    <citation type="submission" date="2017-11" db="EMBL/GenBank/DDBJ databases">
        <title>De novo assembly and phasing of dikaryotic genomes from two isolates of Puccinia coronata f. sp. avenae, the causal agent of oat crown rust.</title>
        <authorList>
            <person name="Miller M.E."/>
            <person name="Zhang Y."/>
            <person name="Omidvar V."/>
            <person name="Sperschneider J."/>
            <person name="Schwessinger B."/>
            <person name="Raley C."/>
            <person name="Palmer J.M."/>
            <person name="Garnica D."/>
            <person name="Upadhyaya N."/>
            <person name="Rathjen J."/>
            <person name="Taylor J.M."/>
            <person name="Park R.F."/>
            <person name="Dodds P.N."/>
            <person name="Hirsch C.D."/>
            <person name="Kianian S.F."/>
            <person name="Figueroa M."/>
        </authorList>
    </citation>
    <scope>NUCLEOTIDE SEQUENCE [LARGE SCALE GENOMIC DNA]</scope>
    <source>
        <strain evidence="1">12SD80</strain>
    </source>
</reference>
<proteinExistence type="predicted"/>
<accession>A0A2N5TGF3</accession>
<evidence type="ECO:0000313" key="2">
    <source>
        <dbReference type="Proteomes" id="UP000235392"/>
    </source>
</evidence>
<name>A0A2N5TGF3_9BASI</name>
<dbReference type="EMBL" id="PGCI01000606">
    <property type="protein sequence ID" value="PLW24584.1"/>
    <property type="molecule type" value="Genomic_DNA"/>
</dbReference>
<comment type="caution">
    <text evidence="1">The sequence shown here is derived from an EMBL/GenBank/DDBJ whole genome shotgun (WGS) entry which is preliminary data.</text>
</comment>
<dbReference type="PANTHER" id="PTHR45023">
    <property type="match status" value="1"/>
</dbReference>
<evidence type="ECO:0008006" key="3">
    <source>
        <dbReference type="Google" id="ProtNLM"/>
    </source>
</evidence>
<sequence>MSSNTESNNPATPINIPTTPVTKKIEPEFAANQTGNAFYNKVKADFNKYSQIHYCNAEQIKTRWTSLKTATLKFSAIYNAIERNPPNTIDGPSDSSATASGLCTPSACSSGPLACLIGQKAAKRRQTEGDKDEEKLARAAEFTEVVRERLALLNRAANIFEAQNALSEKRLSLEEKKYLLEEKKLLLEEEHRLIELQAHELKRFCETDSHANDPETSEVLKMMEKKIKNKWLSPM</sequence>